<dbReference type="WBParaSite" id="nRc.2.0.1.t06872-RA">
    <property type="protein sequence ID" value="nRc.2.0.1.t06872-RA"/>
    <property type="gene ID" value="nRc.2.0.1.g06872"/>
</dbReference>
<accession>A0A915I038</accession>
<keyword evidence="1" id="KW-1185">Reference proteome</keyword>
<dbReference type="Proteomes" id="UP000887565">
    <property type="component" value="Unplaced"/>
</dbReference>
<protein>
    <submittedName>
        <fullName evidence="2">MAM domain-containing protein</fullName>
    </submittedName>
</protein>
<evidence type="ECO:0000313" key="2">
    <source>
        <dbReference type="WBParaSite" id="nRc.2.0.1.t06872-RA"/>
    </source>
</evidence>
<reference evidence="2" key="1">
    <citation type="submission" date="2022-11" db="UniProtKB">
        <authorList>
            <consortium name="WormBaseParasite"/>
        </authorList>
    </citation>
    <scope>IDENTIFICATION</scope>
</reference>
<proteinExistence type="predicted"/>
<sequence>AHASDLNCDFSRPCCWSNVGPPRDELDWVQATSLPNDQKFQNVFGSVQKPNTPYLISSSDAAASSVYAILNSCILPCQADTGTLSFKKWTSPQVNLDVCTLPIGSDSYNFCQTVTETGPDVSVPIPPQNGPFQVR</sequence>
<organism evidence="1 2">
    <name type="scientific">Romanomermis culicivorax</name>
    <name type="common">Nematode worm</name>
    <dbReference type="NCBI Taxonomy" id="13658"/>
    <lineage>
        <taxon>Eukaryota</taxon>
        <taxon>Metazoa</taxon>
        <taxon>Ecdysozoa</taxon>
        <taxon>Nematoda</taxon>
        <taxon>Enoplea</taxon>
        <taxon>Dorylaimia</taxon>
        <taxon>Mermithida</taxon>
        <taxon>Mermithoidea</taxon>
        <taxon>Mermithidae</taxon>
        <taxon>Romanomermis</taxon>
    </lineage>
</organism>
<name>A0A915I038_ROMCU</name>
<dbReference type="AlphaFoldDB" id="A0A915I038"/>
<evidence type="ECO:0000313" key="1">
    <source>
        <dbReference type="Proteomes" id="UP000887565"/>
    </source>
</evidence>